<dbReference type="GO" id="GO:0009507">
    <property type="term" value="C:chloroplast"/>
    <property type="evidence" value="ECO:0007669"/>
    <property type="project" value="UniProtKB-SubCell"/>
</dbReference>
<dbReference type="NCBIfam" id="NF003717">
    <property type="entry name" value="PRK05327.1"/>
    <property type="match status" value="1"/>
</dbReference>
<keyword evidence="11" id="KW-0934">Plastid</keyword>
<keyword evidence="2 7" id="KW-0699">rRNA-binding</keyword>
<dbReference type="SUPFAM" id="SSF55174">
    <property type="entry name" value="Alpha-L RNA-binding motif"/>
    <property type="match status" value="1"/>
</dbReference>
<evidence type="ECO:0000256" key="5">
    <source>
        <dbReference type="ARBA" id="ARBA00023274"/>
    </source>
</evidence>
<geneLocation type="chloroplast" evidence="11"/>
<dbReference type="GO" id="GO:0015935">
    <property type="term" value="C:small ribosomal subunit"/>
    <property type="evidence" value="ECO:0007669"/>
    <property type="project" value="InterPro"/>
</dbReference>
<dbReference type="InterPro" id="IPR005709">
    <property type="entry name" value="Ribosomal_uS4_bac-type"/>
</dbReference>
<dbReference type="PANTHER" id="PTHR11831">
    <property type="entry name" value="30S 40S RIBOSOMAL PROTEIN"/>
    <property type="match status" value="1"/>
</dbReference>
<dbReference type="InterPro" id="IPR001912">
    <property type="entry name" value="Ribosomal_uS4_N"/>
</dbReference>
<comment type="function">
    <text evidence="7">One of the primary rRNA binding proteins, it binds directly to 16S rRNA where it nucleates assembly of the body of the 30S subunit.</text>
</comment>
<dbReference type="SMART" id="SM01390">
    <property type="entry name" value="Ribosomal_S4"/>
    <property type="match status" value="1"/>
</dbReference>
<keyword evidence="3 7" id="KW-0694">RNA-binding</keyword>
<evidence type="ECO:0000256" key="4">
    <source>
        <dbReference type="ARBA" id="ARBA00022980"/>
    </source>
</evidence>
<evidence type="ECO:0000256" key="1">
    <source>
        <dbReference type="ARBA" id="ARBA00007465"/>
    </source>
</evidence>
<name>A0A386B1A8_9CHLO</name>
<evidence type="ECO:0000259" key="10">
    <source>
        <dbReference type="SMART" id="SM01390"/>
    </source>
</evidence>
<dbReference type="GO" id="GO:0042274">
    <property type="term" value="P:ribosomal small subunit biogenesis"/>
    <property type="evidence" value="ECO:0007669"/>
    <property type="project" value="TreeGrafter"/>
</dbReference>
<evidence type="ECO:0000256" key="8">
    <source>
        <dbReference type="RuleBase" id="RU003699"/>
    </source>
</evidence>
<dbReference type="CDD" id="cd00165">
    <property type="entry name" value="S4"/>
    <property type="match status" value="1"/>
</dbReference>
<comment type="similarity">
    <text evidence="1 7 8">Belongs to the universal ribosomal protein uS4 family.</text>
</comment>
<evidence type="ECO:0000313" key="11">
    <source>
        <dbReference type="EMBL" id="AYC65482.1"/>
    </source>
</evidence>
<dbReference type="InterPro" id="IPR018079">
    <property type="entry name" value="Ribosomal_uS4_CS"/>
</dbReference>
<dbReference type="HAMAP" id="MF_01306_B">
    <property type="entry name" value="Ribosomal_uS4_B"/>
    <property type="match status" value="1"/>
</dbReference>
<gene>
    <name evidence="7 11" type="primary">rps4</name>
</gene>
<dbReference type="InterPro" id="IPR002942">
    <property type="entry name" value="S4_RNA-bd"/>
</dbReference>
<comment type="subunit">
    <text evidence="7">Part of the 30S ribosomal subunit. Contacts protein S5. The interaction surface between S4 and S5 is involved in control of translational fidelity.</text>
</comment>
<evidence type="ECO:0000256" key="3">
    <source>
        <dbReference type="ARBA" id="ARBA00022884"/>
    </source>
</evidence>
<dbReference type="GO" id="GO:0003735">
    <property type="term" value="F:structural constituent of ribosome"/>
    <property type="evidence" value="ECO:0007669"/>
    <property type="project" value="InterPro"/>
</dbReference>
<evidence type="ECO:0000256" key="7">
    <source>
        <dbReference type="HAMAP-Rule" id="MF_01306"/>
    </source>
</evidence>
<keyword evidence="5 7" id="KW-0687">Ribonucleoprotein</keyword>
<accession>A0A386B1A8</accession>
<comment type="subcellular location">
    <subcellularLocation>
        <location evidence="7">Plastid</location>
        <location evidence="7">Chloroplast</location>
    </subcellularLocation>
</comment>
<comment type="function">
    <text evidence="7">With S5 and S12 plays an important role in translational accuracy.</text>
</comment>
<reference evidence="11" key="2">
    <citation type="journal article" date="2019" name="Mol. Phylogenet. Evol.">
        <title>Reassessment of the classification of bryopsidales (chlorophyta) based on chloroplast phylogenomic analyses.</title>
        <authorList>
            <person name="Cremen M.C."/>
            <person name="Leliaert F."/>
            <person name="West J."/>
            <person name="Lam D.W."/>
            <person name="Shimada S."/>
            <person name="Lopez-Bautista J.M."/>
            <person name="Verbruggen H."/>
        </authorList>
    </citation>
    <scope>NUCLEOTIDE SEQUENCE</scope>
</reference>
<dbReference type="FunFam" id="3.10.290.10:FF:000001">
    <property type="entry name" value="30S ribosomal protein S4"/>
    <property type="match status" value="1"/>
</dbReference>
<protein>
    <recommendedName>
        <fullName evidence="6 7">Small ribosomal subunit protein uS4c</fullName>
    </recommendedName>
</protein>
<dbReference type="InterPro" id="IPR022801">
    <property type="entry name" value="Ribosomal_uS4"/>
</dbReference>
<keyword evidence="4 7" id="KW-0689">Ribosomal protein</keyword>
<evidence type="ECO:0000256" key="2">
    <source>
        <dbReference type="ARBA" id="ARBA00022730"/>
    </source>
</evidence>
<dbReference type="SMART" id="SM00363">
    <property type="entry name" value="S4"/>
    <property type="match status" value="1"/>
</dbReference>
<dbReference type="GeneID" id="38279462"/>
<dbReference type="GO" id="GO:0019843">
    <property type="term" value="F:rRNA binding"/>
    <property type="evidence" value="ECO:0007669"/>
    <property type="project" value="UniProtKB-UniRule"/>
</dbReference>
<dbReference type="PANTHER" id="PTHR11831:SF4">
    <property type="entry name" value="SMALL RIBOSOMAL SUBUNIT PROTEIN US4M"/>
    <property type="match status" value="1"/>
</dbReference>
<dbReference type="PROSITE" id="PS50889">
    <property type="entry name" value="S4"/>
    <property type="match status" value="1"/>
</dbReference>
<dbReference type="Gene3D" id="1.10.1050.10">
    <property type="entry name" value="Ribosomal Protein S4 Delta 41, Chain A, domain 1"/>
    <property type="match status" value="1"/>
</dbReference>
<reference evidence="11" key="1">
    <citation type="submission" date="2018-07" db="EMBL/GenBank/DDBJ databases">
        <authorList>
            <person name="Quirk P.G."/>
            <person name="Krulwich T.A."/>
        </authorList>
    </citation>
    <scope>NUCLEOTIDE SEQUENCE</scope>
</reference>
<dbReference type="Pfam" id="PF01479">
    <property type="entry name" value="S4"/>
    <property type="match status" value="1"/>
</dbReference>
<proteinExistence type="inferred from homology"/>
<sequence>MSRYRGPRIRLFKRLGYLPGFGFKLNQKFRKLNFIQKKKKEPPFTMRLKEKQKLRYNYGLTEKNLIQYMKKVRQKSKSARSSTWLLLLNSLEMRLDNIVFRLGLAPTLPAARQLITHGHIFLNGKKRNIPSSQCHLNDLITMDSNSPNLMLKPQHKWKMPIFLNFDATSLTGKVQQLPSLNDMHLDIDQLLVIEYYSKSAR</sequence>
<dbReference type="Gene3D" id="3.10.290.10">
    <property type="entry name" value="RNA-binding S4 domain"/>
    <property type="match status" value="1"/>
</dbReference>
<dbReference type="AlphaFoldDB" id="A0A386B1A8"/>
<dbReference type="GO" id="GO:0006412">
    <property type="term" value="P:translation"/>
    <property type="evidence" value="ECO:0007669"/>
    <property type="project" value="UniProtKB-UniRule"/>
</dbReference>
<feature type="domain" description="RNA-binding S4" evidence="9">
    <location>
        <begin position="93"/>
        <end position="155"/>
    </location>
</feature>
<organism evidence="11">
    <name type="scientific">Rhipiliopsis peltata</name>
    <dbReference type="NCBI Taxonomy" id="2320810"/>
    <lineage>
        <taxon>Eukaryota</taxon>
        <taxon>Viridiplantae</taxon>
        <taxon>Chlorophyta</taxon>
        <taxon>core chlorophytes</taxon>
        <taxon>Ulvophyceae</taxon>
        <taxon>TCBD clade</taxon>
        <taxon>Bryopsidales</taxon>
        <taxon>Halimedineae</taxon>
        <taxon>Halimedaceae</taxon>
        <taxon>Rhipiliopsideae</taxon>
        <taxon>Rhipiliopsis</taxon>
    </lineage>
</organism>
<dbReference type="InterPro" id="IPR036986">
    <property type="entry name" value="S4_RNA-bd_sf"/>
</dbReference>
<dbReference type="Pfam" id="PF00163">
    <property type="entry name" value="Ribosomal_S4"/>
    <property type="match status" value="1"/>
</dbReference>
<dbReference type="RefSeq" id="YP_009519509.1">
    <property type="nucleotide sequence ID" value="NC_039526.1"/>
</dbReference>
<evidence type="ECO:0000259" key="9">
    <source>
        <dbReference type="SMART" id="SM00363"/>
    </source>
</evidence>
<dbReference type="PROSITE" id="PS00632">
    <property type="entry name" value="RIBOSOMAL_S4"/>
    <property type="match status" value="1"/>
</dbReference>
<dbReference type="EMBL" id="MH591110">
    <property type="protein sequence ID" value="AYC65482.1"/>
    <property type="molecule type" value="Genomic_DNA"/>
</dbReference>
<evidence type="ECO:0000256" key="6">
    <source>
        <dbReference type="ARBA" id="ARBA00035158"/>
    </source>
</evidence>
<keyword evidence="11" id="KW-0150">Chloroplast</keyword>
<feature type="domain" description="Small ribosomal subunit protein uS4 N-terminal" evidence="10">
    <location>
        <begin position="3"/>
        <end position="92"/>
    </location>
</feature>